<dbReference type="AlphaFoldDB" id="A0A645DWR2"/>
<evidence type="ECO:0000313" key="2">
    <source>
        <dbReference type="EMBL" id="MPM93053.1"/>
    </source>
</evidence>
<dbReference type="EMBL" id="VSSQ01039911">
    <property type="protein sequence ID" value="MPM93053.1"/>
    <property type="molecule type" value="Genomic_DNA"/>
</dbReference>
<comment type="caution">
    <text evidence="2">The sequence shown here is derived from an EMBL/GenBank/DDBJ whole genome shotgun (WGS) entry which is preliminary data.</text>
</comment>
<feature type="compositionally biased region" description="Basic and acidic residues" evidence="1">
    <location>
        <begin position="89"/>
        <end position="113"/>
    </location>
</feature>
<proteinExistence type="predicted"/>
<sequence length="163" mass="18622">MQRKHRDGQQHAHHKNPSVRIRYLLRQPTSRVLQQLSEQPADCSEDDAQEDNLSSKKQIDRDSHTQVHRKFFQSEEMRGIGSHKGAQRCGEKRAVFDPADHQHLQGEKGSRHRCLEQARETGSHPGNQQDFFRILERELLAESIADGRSDLHGYALPAGTASE</sequence>
<protein>
    <submittedName>
        <fullName evidence="2">Uncharacterized protein</fullName>
    </submittedName>
</protein>
<feature type="region of interest" description="Disordered" evidence="1">
    <location>
        <begin position="1"/>
        <end position="113"/>
    </location>
</feature>
<feature type="compositionally biased region" description="Basic and acidic residues" evidence="1">
    <location>
        <begin position="53"/>
        <end position="65"/>
    </location>
</feature>
<gene>
    <name evidence="2" type="ORF">SDC9_140189</name>
</gene>
<accession>A0A645DWR2</accession>
<organism evidence="2">
    <name type="scientific">bioreactor metagenome</name>
    <dbReference type="NCBI Taxonomy" id="1076179"/>
    <lineage>
        <taxon>unclassified sequences</taxon>
        <taxon>metagenomes</taxon>
        <taxon>ecological metagenomes</taxon>
    </lineage>
</organism>
<feature type="compositionally biased region" description="Polar residues" evidence="1">
    <location>
        <begin position="27"/>
        <end position="38"/>
    </location>
</feature>
<reference evidence="2" key="1">
    <citation type="submission" date="2019-08" db="EMBL/GenBank/DDBJ databases">
        <authorList>
            <person name="Kucharzyk K."/>
            <person name="Murdoch R.W."/>
            <person name="Higgins S."/>
            <person name="Loffler F."/>
        </authorList>
    </citation>
    <scope>NUCLEOTIDE SEQUENCE</scope>
</reference>
<evidence type="ECO:0000256" key="1">
    <source>
        <dbReference type="SAM" id="MobiDB-lite"/>
    </source>
</evidence>
<name>A0A645DWR2_9ZZZZ</name>
<feature type="compositionally biased region" description="Basic residues" evidence="1">
    <location>
        <begin position="1"/>
        <end position="17"/>
    </location>
</feature>